<dbReference type="RefSeq" id="XP_024733483.1">
    <property type="nucleotide sequence ID" value="XM_024887857.1"/>
</dbReference>
<name>A0A2J6T0R0_9HELO</name>
<keyword evidence="3" id="KW-1185">Reference proteome</keyword>
<dbReference type="OrthoDB" id="10308498at2759"/>
<accession>A0A2J6T0R0</accession>
<dbReference type="InParanoid" id="A0A2J6T0R0"/>
<feature type="signal peptide" evidence="1">
    <location>
        <begin position="1"/>
        <end position="18"/>
    </location>
</feature>
<dbReference type="EMBL" id="KZ613848">
    <property type="protein sequence ID" value="PMD56579.1"/>
    <property type="molecule type" value="Genomic_DNA"/>
</dbReference>
<dbReference type="AlphaFoldDB" id="A0A2J6T0R0"/>
<dbReference type="GeneID" id="36595933"/>
<dbReference type="Proteomes" id="UP000235371">
    <property type="component" value="Unassembled WGS sequence"/>
</dbReference>
<reference evidence="2 3" key="1">
    <citation type="submission" date="2016-04" db="EMBL/GenBank/DDBJ databases">
        <title>A degradative enzymes factory behind the ericoid mycorrhizal symbiosis.</title>
        <authorList>
            <consortium name="DOE Joint Genome Institute"/>
            <person name="Martino E."/>
            <person name="Morin E."/>
            <person name="Grelet G."/>
            <person name="Kuo A."/>
            <person name="Kohler A."/>
            <person name="Daghino S."/>
            <person name="Barry K."/>
            <person name="Choi C."/>
            <person name="Cichocki N."/>
            <person name="Clum A."/>
            <person name="Copeland A."/>
            <person name="Hainaut M."/>
            <person name="Haridas S."/>
            <person name="Labutti K."/>
            <person name="Lindquist E."/>
            <person name="Lipzen A."/>
            <person name="Khouja H.-R."/>
            <person name="Murat C."/>
            <person name="Ohm R."/>
            <person name="Olson A."/>
            <person name="Spatafora J."/>
            <person name="Veneault-Fourrey C."/>
            <person name="Henrissat B."/>
            <person name="Grigoriev I."/>
            <person name="Martin F."/>
            <person name="Perotto S."/>
        </authorList>
    </citation>
    <scope>NUCLEOTIDE SEQUENCE [LARGE SCALE GENOMIC DNA]</scope>
    <source>
        <strain evidence="2 3">E</strain>
    </source>
</reference>
<keyword evidence="1" id="KW-0732">Signal</keyword>
<proteinExistence type="predicted"/>
<protein>
    <submittedName>
        <fullName evidence="2">Uncharacterized protein</fullName>
    </submittedName>
</protein>
<evidence type="ECO:0000313" key="3">
    <source>
        <dbReference type="Proteomes" id="UP000235371"/>
    </source>
</evidence>
<organism evidence="2 3">
    <name type="scientific">Hyaloscypha bicolor E</name>
    <dbReference type="NCBI Taxonomy" id="1095630"/>
    <lineage>
        <taxon>Eukaryota</taxon>
        <taxon>Fungi</taxon>
        <taxon>Dikarya</taxon>
        <taxon>Ascomycota</taxon>
        <taxon>Pezizomycotina</taxon>
        <taxon>Leotiomycetes</taxon>
        <taxon>Helotiales</taxon>
        <taxon>Hyaloscyphaceae</taxon>
        <taxon>Hyaloscypha</taxon>
        <taxon>Hyaloscypha bicolor</taxon>
    </lineage>
</organism>
<gene>
    <name evidence="2" type="ORF">K444DRAFT_694198</name>
</gene>
<feature type="chain" id="PRO_5014332182" evidence="1">
    <location>
        <begin position="19"/>
        <end position="186"/>
    </location>
</feature>
<evidence type="ECO:0000256" key="1">
    <source>
        <dbReference type="SAM" id="SignalP"/>
    </source>
</evidence>
<evidence type="ECO:0000313" key="2">
    <source>
        <dbReference type="EMBL" id="PMD56579.1"/>
    </source>
</evidence>
<sequence>MQLTLLTPIILHLASVHALPTPVQATSSSNSTDSSTNNTGHYPHAAQNHVVAIVDLCGKGGCQPKVCNHNFLINLNGYSAVTEGCSTSVKITTGSGNSYSGIFGLDFLDWQKKPLQAAVNGFKDATHVLEWSWPSYFWDTFQKRPPPLDLKEFPLWQAQIRSFMLSMVISEGLYAFPTTYLSSLPP</sequence>